<evidence type="ECO:0000313" key="6">
    <source>
        <dbReference type="Proteomes" id="UP000037020"/>
    </source>
</evidence>
<dbReference type="PROSITE" id="PS51186">
    <property type="entry name" value="GNAT"/>
    <property type="match status" value="2"/>
</dbReference>
<feature type="domain" description="N-acetyltransferase" evidence="4">
    <location>
        <begin position="1"/>
        <end position="128"/>
    </location>
</feature>
<dbReference type="PANTHER" id="PTHR43877:SF2">
    <property type="entry name" value="AMINOALKYLPHOSPHONATE N-ACETYLTRANSFERASE-RELATED"/>
    <property type="match status" value="1"/>
</dbReference>
<dbReference type="Proteomes" id="UP000037020">
    <property type="component" value="Unassembled WGS sequence"/>
</dbReference>
<comment type="caution">
    <text evidence="5">The sequence shown here is derived from an EMBL/GenBank/DDBJ whole genome shotgun (WGS) entry which is preliminary data.</text>
</comment>
<dbReference type="Gene3D" id="3.40.630.30">
    <property type="match status" value="2"/>
</dbReference>
<organism evidence="5 6">
    <name type="scientific">Streptomyces varsoviensis</name>
    <dbReference type="NCBI Taxonomy" id="67373"/>
    <lineage>
        <taxon>Bacteria</taxon>
        <taxon>Bacillati</taxon>
        <taxon>Actinomycetota</taxon>
        <taxon>Actinomycetes</taxon>
        <taxon>Kitasatosporales</taxon>
        <taxon>Streptomycetaceae</taxon>
        <taxon>Streptomyces</taxon>
    </lineage>
</organism>
<feature type="compositionally biased region" description="Basic and acidic residues" evidence="3">
    <location>
        <begin position="12"/>
        <end position="22"/>
    </location>
</feature>
<protein>
    <submittedName>
        <fullName evidence="5">Acetyltransferase</fullName>
    </submittedName>
</protein>
<evidence type="ECO:0000313" key="5">
    <source>
        <dbReference type="EMBL" id="KOG85715.1"/>
    </source>
</evidence>
<accession>A0ABR5IX49</accession>
<feature type="non-terminal residue" evidence="5">
    <location>
        <position position="265"/>
    </location>
</feature>
<dbReference type="InterPro" id="IPR000182">
    <property type="entry name" value="GNAT_dom"/>
</dbReference>
<proteinExistence type="predicted"/>
<evidence type="ECO:0000256" key="2">
    <source>
        <dbReference type="ARBA" id="ARBA00023315"/>
    </source>
</evidence>
<name>A0ABR5IX49_9ACTN</name>
<feature type="region of interest" description="Disordered" evidence="3">
    <location>
        <begin position="1"/>
        <end position="22"/>
    </location>
</feature>
<dbReference type="EMBL" id="LGUT01003240">
    <property type="protein sequence ID" value="KOG85715.1"/>
    <property type="molecule type" value="Genomic_DNA"/>
</dbReference>
<keyword evidence="1" id="KW-0808">Transferase</keyword>
<evidence type="ECO:0000256" key="1">
    <source>
        <dbReference type="ARBA" id="ARBA00022679"/>
    </source>
</evidence>
<reference evidence="5 6" key="1">
    <citation type="submission" date="2015-07" db="EMBL/GenBank/DDBJ databases">
        <authorList>
            <person name="Ju K.-S."/>
            <person name="Doroghazi J.R."/>
            <person name="Metcalf W.W."/>
        </authorList>
    </citation>
    <scope>NUCLEOTIDE SEQUENCE [LARGE SCALE GENOMIC DNA]</scope>
    <source>
        <strain evidence="5 6">NRRL B-3589</strain>
    </source>
</reference>
<dbReference type="PANTHER" id="PTHR43877">
    <property type="entry name" value="AMINOALKYLPHOSPHONATE N-ACETYLTRANSFERASE-RELATED-RELATED"/>
    <property type="match status" value="1"/>
</dbReference>
<dbReference type="InterPro" id="IPR050832">
    <property type="entry name" value="Bact_Acetyltransf"/>
</dbReference>
<dbReference type="SUPFAM" id="SSF55729">
    <property type="entry name" value="Acyl-CoA N-acyltransferases (Nat)"/>
    <property type="match status" value="2"/>
</dbReference>
<feature type="domain" description="N-acetyltransferase" evidence="4">
    <location>
        <begin position="125"/>
        <end position="265"/>
    </location>
</feature>
<keyword evidence="6" id="KW-1185">Reference proteome</keyword>
<gene>
    <name evidence="5" type="ORF">ADK38_35115</name>
</gene>
<dbReference type="CDD" id="cd04301">
    <property type="entry name" value="NAT_SF"/>
    <property type="match status" value="2"/>
</dbReference>
<sequence length="265" mass="28145">MTTTLRPAAAEQRTEHGGRSRPYEVCVNSRPVGGIQLATDDRFGTRVGRIVRLHIDEADRHRGRGTVAALAAEEVLRGWGCSRAELSVPAAAGPALGLATALGYAERGRGMAKALTTAPDLPAGSAVRPIGAAEYPAWEATAQEGYVQSLVERGMGRAEARAKAEADNAAALPDGPDTAHTALRFLAHDGVDVGALWVRLRDPERQGGFVFDVEVDPAHRGRGHGRTLMLVAERECLAAGVDRIALNVFADNTPALRLYAVSYTH</sequence>
<dbReference type="Pfam" id="PF00583">
    <property type="entry name" value="Acetyltransf_1"/>
    <property type="match status" value="2"/>
</dbReference>
<keyword evidence="2" id="KW-0012">Acyltransferase</keyword>
<evidence type="ECO:0000259" key="4">
    <source>
        <dbReference type="PROSITE" id="PS51186"/>
    </source>
</evidence>
<dbReference type="InterPro" id="IPR016181">
    <property type="entry name" value="Acyl_CoA_acyltransferase"/>
</dbReference>
<evidence type="ECO:0000256" key="3">
    <source>
        <dbReference type="SAM" id="MobiDB-lite"/>
    </source>
</evidence>